<keyword evidence="6 13" id="KW-0812">Transmembrane</keyword>
<evidence type="ECO:0000256" key="2">
    <source>
        <dbReference type="ARBA" id="ARBA00022516"/>
    </source>
</evidence>
<name>W3VMQ0_MOEAP</name>
<evidence type="ECO:0000256" key="11">
    <source>
        <dbReference type="ARBA" id="ARBA00023209"/>
    </source>
</evidence>
<gene>
    <name evidence="16" type="ORF">PaG_03635</name>
</gene>
<evidence type="ECO:0000256" key="7">
    <source>
        <dbReference type="ARBA" id="ARBA00022824"/>
    </source>
</evidence>
<feature type="transmembrane region" description="Helical" evidence="13 14">
    <location>
        <begin position="417"/>
        <end position="439"/>
    </location>
</feature>
<dbReference type="PROSITE" id="PS51598">
    <property type="entry name" value="SAM_CHO2"/>
    <property type="match status" value="1"/>
</dbReference>
<dbReference type="AlphaFoldDB" id="W3VMQ0"/>
<evidence type="ECO:0000313" key="17">
    <source>
        <dbReference type="Proteomes" id="UP000019462"/>
    </source>
</evidence>
<dbReference type="PANTHER" id="PTHR32138">
    <property type="entry name" value="PHOSPHATIDYLETHANOLAMINE N-METHYLTRANSFERASE"/>
    <property type="match status" value="1"/>
</dbReference>
<feature type="region of interest" description="Disordered" evidence="15">
    <location>
        <begin position="1008"/>
        <end position="1027"/>
    </location>
</feature>
<dbReference type="OrthoDB" id="4583at2759"/>
<keyword evidence="11 13" id="KW-0594">Phospholipid biosynthesis</keyword>
<organism evidence="16 17">
    <name type="scientific">Moesziomyces aphidis</name>
    <name type="common">Pseudozyma aphidis</name>
    <dbReference type="NCBI Taxonomy" id="84754"/>
    <lineage>
        <taxon>Eukaryota</taxon>
        <taxon>Fungi</taxon>
        <taxon>Dikarya</taxon>
        <taxon>Basidiomycota</taxon>
        <taxon>Ustilaginomycotina</taxon>
        <taxon>Ustilaginomycetes</taxon>
        <taxon>Ustilaginales</taxon>
        <taxon>Ustilaginaceae</taxon>
        <taxon>Moesziomyces</taxon>
    </lineage>
</organism>
<dbReference type="PANTHER" id="PTHR32138:SF0">
    <property type="entry name" value="PHOSPHATIDYLETHANOLAMINE N-METHYLTRANSFERASE"/>
    <property type="match status" value="1"/>
</dbReference>
<keyword evidence="5 13" id="KW-0949">S-adenosyl-L-methionine</keyword>
<dbReference type="UniPathway" id="UPA00753"/>
<accession>W3VMQ0</accession>
<evidence type="ECO:0000313" key="16">
    <source>
        <dbReference type="EMBL" id="ETS62077.1"/>
    </source>
</evidence>
<evidence type="ECO:0000256" key="12">
    <source>
        <dbReference type="ARBA" id="ARBA00023264"/>
    </source>
</evidence>
<feature type="compositionally biased region" description="Polar residues" evidence="15">
    <location>
        <begin position="20"/>
        <end position="30"/>
    </location>
</feature>
<comment type="caution">
    <text evidence="13 14">Lacks conserved residue(s) required for the propagation of feature annotation.</text>
</comment>
<keyword evidence="9 13" id="KW-0443">Lipid metabolism</keyword>
<keyword evidence="8 13" id="KW-1133">Transmembrane helix</keyword>
<evidence type="ECO:0000256" key="9">
    <source>
        <dbReference type="ARBA" id="ARBA00023098"/>
    </source>
</evidence>
<evidence type="ECO:0000256" key="8">
    <source>
        <dbReference type="ARBA" id="ARBA00022989"/>
    </source>
</evidence>
<keyword evidence="7 13" id="KW-0256">Endoplasmic reticulum</keyword>
<keyword evidence="2 13" id="KW-0444">Lipid biosynthesis</keyword>
<reference evidence="16 17" key="1">
    <citation type="journal article" date="2014" name="Genome Announc.">
        <title>Genome sequence of the basidiomycetous fungus Pseudozyma aphidis DSM70725, an efficient producer of biosurfactant mannosylerythritol lipids.</title>
        <authorList>
            <person name="Lorenz S."/>
            <person name="Guenther M."/>
            <person name="Grumaz C."/>
            <person name="Rupp S."/>
            <person name="Zibek S."/>
            <person name="Sohn K."/>
        </authorList>
    </citation>
    <scope>NUCLEOTIDE SEQUENCE [LARGE SCALE GENOMIC DNA]</scope>
    <source>
        <strain evidence="17">ATCC 32657 / CBS 517.83 / DSM 70725 / JCM 10318 / NBRC 10182 / NRRL Y-7954 / St-0401</strain>
    </source>
</reference>
<comment type="caution">
    <text evidence="16">The sequence shown here is derived from an EMBL/GenBank/DDBJ whole genome shotgun (WGS) entry which is preliminary data.</text>
</comment>
<evidence type="ECO:0000256" key="3">
    <source>
        <dbReference type="ARBA" id="ARBA00022603"/>
    </source>
</evidence>
<evidence type="ECO:0000256" key="13">
    <source>
        <dbReference type="HAMAP-Rule" id="MF_03217"/>
    </source>
</evidence>
<protein>
    <recommendedName>
        <fullName evidence="13 14">Phosphatidylethanolamine N-methyltransferase</fullName>
        <shortName evidence="13">PE methyltransferase</shortName>
        <shortName evidence="13 14">PEAMT</shortName>
        <shortName evidence="13">PEMT</shortName>
        <ecNumber evidence="13 14">2.1.1.17</ecNumber>
    </recommendedName>
</protein>
<comment type="subcellular location">
    <subcellularLocation>
        <location evidence="1">Endomembrane system</location>
        <topology evidence="1">Multi-pass membrane protein</topology>
    </subcellularLocation>
    <subcellularLocation>
        <location evidence="13 14">Endoplasmic reticulum membrane</location>
        <topology evidence="13 14">Multi-pass membrane protein</topology>
    </subcellularLocation>
</comment>
<comment type="pathway">
    <text evidence="13 14">Phospholipid metabolism; phosphatidylcholine biosynthesis.</text>
</comment>
<feature type="transmembrane region" description="Helical" evidence="13 14">
    <location>
        <begin position="242"/>
        <end position="264"/>
    </location>
</feature>
<keyword evidence="4 13" id="KW-0808">Transferase</keyword>
<feature type="region of interest" description="Disordered" evidence="15">
    <location>
        <begin position="1"/>
        <end position="95"/>
    </location>
</feature>
<dbReference type="InterPro" id="IPR016219">
    <property type="entry name" value="Phosphatid-EA_MeTrfase_fun"/>
</dbReference>
<dbReference type="GO" id="GO:0006656">
    <property type="term" value="P:phosphatidylcholine biosynthetic process"/>
    <property type="evidence" value="ECO:0007669"/>
    <property type="project" value="UniProtKB-UniRule"/>
</dbReference>
<keyword evidence="3 13" id="KW-0489">Methyltransferase</keyword>
<feature type="compositionally biased region" description="Low complexity" evidence="15">
    <location>
        <begin position="490"/>
        <end position="499"/>
    </location>
</feature>
<comment type="function">
    <text evidence="13 14">Catalyzes the first step of the methylation pathway of phosphatidylcholine biosynthesis, the SAM-dependent methylation of phosphatidylethanolamine (PE) to phosphatidylmonomethylethanolamine (PMME).</text>
</comment>
<feature type="compositionally biased region" description="Basic and acidic residues" evidence="15">
    <location>
        <begin position="40"/>
        <end position="49"/>
    </location>
</feature>
<feature type="transmembrane region" description="Helical" evidence="13 14">
    <location>
        <begin position="320"/>
        <end position="341"/>
    </location>
</feature>
<keyword evidence="12 13" id="KW-1208">Phospholipid metabolism</keyword>
<evidence type="ECO:0000256" key="10">
    <source>
        <dbReference type="ARBA" id="ARBA00023136"/>
    </source>
</evidence>
<dbReference type="Pfam" id="PF04191">
    <property type="entry name" value="PEMT"/>
    <property type="match status" value="2"/>
</dbReference>
<feature type="compositionally biased region" description="Polar residues" evidence="15">
    <location>
        <begin position="517"/>
        <end position="528"/>
    </location>
</feature>
<evidence type="ECO:0000256" key="4">
    <source>
        <dbReference type="ARBA" id="ARBA00022679"/>
    </source>
</evidence>
<dbReference type="EMBL" id="AWNI01000012">
    <property type="protein sequence ID" value="ETS62077.1"/>
    <property type="molecule type" value="Genomic_DNA"/>
</dbReference>
<dbReference type="GO" id="GO:0004608">
    <property type="term" value="F:phosphatidylethanolamine N-methyltransferase activity"/>
    <property type="evidence" value="ECO:0007669"/>
    <property type="project" value="UniProtKB-UniRule"/>
</dbReference>
<comment type="catalytic activity">
    <reaction evidence="13 14">
        <text>a 1,2-diacyl-sn-glycero-3-phosphoethanolamine + S-adenosyl-L-methionine = a 1,2-diacyl-sn-glycero-3-phospho-N-methylethanolamine + S-adenosyl-L-homocysteine + H(+)</text>
        <dbReference type="Rhea" id="RHEA:11164"/>
        <dbReference type="ChEBI" id="CHEBI:15378"/>
        <dbReference type="ChEBI" id="CHEBI:57856"/>
        <dbReference type="ChEBI" id="CHEBI:59789"/>
        <dbReference type="ChEBI" id="CHEBI:64573"/>
        <dbReference type="ChEBI" id="CHEBI:64612"/>
        <dbReference type="EC" id="2.1.1.17"/>
    </reaction>
</comment>
<feature type="transmembrane region" description="Helical" evidence="13 14">
    <location>
        <begin position="353"/>
        <end position="373"/>
    </location>
</feature>
<dbReference type="EC" id="2.1.1.17" evidence="13 14"/>
<evidence type="ECO:0000256" key="6">
    <source>
        <dbReference type="ARBA" id="ARBA00022692"/>
    </source>
</evidence>
<dbReference type="Proteomes" id="UP000019462">
    <property type="component" value="Unassembled WGS sequence"/>
</dbReference>
<feature type="transmembrane region" description="Helical" evidence="13 14">
    <location>
        <begin position="385"/>
        <end position="405"/>
    </location>
</feature>
<sequence length="1207" mass="134960">MAPASSHDATAFEGLRKRTTQASPANSSRSDLTERASPALDKDHPEAKTDGPQQQLPKVLGRTPDGTGTSPTPHKTPTSLAHDTGKASAVLPRLNSPPPVWPQEFRRSPASALVHALPSPRWPHRRQSHVRRVRFGPHSPTMTAEPDRRSRLTLAFPEPPSLTPSLPESPCPFLTPSPFAPPFPYRHLAFLPQQFFTVPHTPDMLSSIFDPRQPKTPLDIVTVVSLSLQIILYFALSRRAAQIFFFVYFAFWRASYNAGLGWILKQQSEKGWIIRQVKQNGWMDPKRRPRIHGWVKQQLVTKMDKDYVFDAMPMDYNVWLMFRSIVDVILLNDFVAYSLFAFSCTRLPENHSLAMHILRWIAGWTLIFFNLWVKIDAHRVVKDYAWYWGDCFFLCLQSLVFDGVYEIAPDPMYSIGYAGYYGLSLVSGSYAVLFVSLAAHFSQFLFMTFFEGPHIDRTYGERKPLAARVPLRQAPFNAASRKAANPVDESTAQADAAAEPPSPAAPSSRSQDFEGPTPSQTEGSTALTTEDEASDDEHRKQFKRNALRTSSSSDDAIKQHLSGIQSGKQQRPVTTLHDLHHRIFRKDTVAFRNLDPMRANDFLLVVGASYALLPLLLPSMGRTARLALLFANALAWRTFHSFGLGVALSRQSESKWIVRHFLKHYNYSQPQDAVFEAFGHWKAIYNTSLVMTYVSFGALAWNCYTPIGHPDWTVGPELLRHTLGLLLVALHVWTANSSYEVLGPFGWLYGDFFIDEYPHQLYYTGIYRFLNNPERSMGGAAFFGLALVAGSKLTLVMAIVSYVAHWGFLSYVEGPHMRKLYGEAALRKDSGLTKQLKSQWVAAKDSDLFRLAQEHPTIKNVQGTIEKVQRDAAEAFEEFFRQSRPRFEGMLEETKVLLQQSRDRLLIVRVEDDQKLQSDGVDRSHYALNVRPAAQGGARPLRFHLGEPIAVEWRAAPNHSRSDWIGVYLLSRFGGPEGADEASLVTKISSQGKWLGVVQDEWVGDVHRGADSGAQTSQGETERDGAHGVSVFCDDKLPWAPGVYEFRYHHDGKHNVLARSQPVEVYVGALAEQYTSLEQELLQTREIIASIVRFSAPTTRPLRLSISQPAPAKPVATRTSAGGVPEEAVDTAEAGAPLVPLAGSDGGDDFVIWDRKQAARISAAIRYAFGLELAPEVVVAEANVARLAHDVVEGRKLLRPAFQPLMS</sequence>
<comment type="similarity">
    <text evidence="13 14">Belongs to the class VI-like SAM-binding methyltransferase superfamily. CHO2 family.</text>
</comment>
<evidence type="ECO:0000256" key="5">
    <source>
        <dbReference type="ARBA" id="ARBA00022691"/>
    </source>
</evidence>
<evidence type="ECO:0000256" key="14">
    <source>
        <dbReference type="RuleBase" id="RU361122"/>
    </source>
</evidence>
<feature type="transmembrane region" description="Helical" evidence="13 14">
    <location>
        <begin position="602"/>
        <end position="620"/>
    </location>
</feature>
<dbReference type="GO" id="GO:0005789">
    <property type="term" value="C:endoplasmic reticulum membrane"/>
    <property type="evidence" value="ECO:0007669"/>
    <property type="project" value="UniProtKB-SubCell"/>
</dbReference>
<keyword evidence="10 13" id="KW-0472">Membrane</keyword>
<dbReference type="HOGENOM" id="CLU_005987_0_1_1"/>
<evidence type="ECO:0000256" key="1">
    <source>
        <dbReference type="ARBA" id="ARBA00004127"/>
    </source>
</evidence>
<feature type="region of interest" description="Disordered" evidence="15">
    <location>
        <begin position="478"/>
        <end position="555"/>
    </location>
</feature>
<evidence type="ECO:0000256" key="15">
    <source>
        <dbReference type="SAM" id="MobiDB-lite"/>
    </source>
</evidence>
<dbReference type="InterPro" id="IPR007318">
    <property type="entry name" value="Phopholipid_MeTrfase"/>
</dbReference>
<dbReference type="GO" id="GO:0032259">
    <property type="term" value="P:methylation"/>
    <property type="evidence" value="ECO:0007669"/>
    <property type="project" value="UniProtKB-KW"/>
</dbReference>
<keyword evidence="17" id="KW-1185">Reference proteome</keyword>
<proteinExistence type="inferred from homology"/>
<feature type="compositionally biased region" description="Polar residues" evidence="15">
    <location>
        <begin position="66"/>
        <end position="81"/>
    </location>
</feature>
<dbReference type="HAMAP" id="MF_03217">
    <property type="entry name" value="PEMT"/>
    <property type="match status" value="1"/>
</dbReference>